<proteinExistence type="inferred from homology"/>
<evidence type="ECO:0000256" key="2">
    <source>
        <dbReference type="ARBA" id="ARBA00004184"/>
    </source>
</evidence>
<comment type="caution">
    <text evidence="14">The sequence shown here is derived from an EMBL/GenBank/DDBJ whole genome shotgun (WGS) entry which is preliminary data.</text>
</comment>
<dbReference type="Proteomes" id="UP000000321">
    <property type="component" value="Unassembled WGS sequence"/>
</dbReference>
<dbReference type="GO" id="GO:0046933">
    <property type="term" value="F:proton-transporting ATP synthase activity, rotational mechanism"/>
    <property type="evidence" value="ECO:0007669"/>
    <property type="project" value="UniProtKB-UniRule"/>
</dbReference>
<dbReference type="GO" id="GO:0012505">
    <property type="term" value="C:endomembrane system"/>
    <property type="evidence" value="ECO:0007669"/>
    <property type="project" value="UniProtKB-SubCell"/>
</dbReference>
<evidence type="ECO:0000256" key="10">
    <source>
        <dbReference type="HAMAP-Rule" id="MF_00530"/>
    </source>
</evidence>
<dbReference type="SUPFAM" id="SSF51344">
    <property type="entry name" value="Epsilon subunit of F1F0-ATP synthase N-terminal domain"/>
    <property type="match status" value="1"/>
</dbReference>
<sequence length="134" mass="14151">MADSFQFELVSPEQLLLSEAVTAVNVPGAEGYFTVMAHHAPVMTTLKPGVVVATLEGGAQQRIFVLGGFADVNENGFTLLAERATPVDQLDSAELDSQIRDAEEDVTDAATPEAKAKAQHSLAQLREARTAAGV</sequence>
<keyword evidence="4 10" id="KW-0813">Transport</keyword>
<dbReference type="GO" id="GO:0045259">
    <property type="term" value="C:proton-transporting ATP synthase complex"/>
    <property type="evidence" value="ECO:0007669"/>
    <property type="project" value="UniProtKB-KW"/>
</dbReference>
<keyword evidence="9 10" id="KW-0066">ATP synthesis</keyword>
<dbReference type="OrthoDB" id="9799969at2"/>
<comment type="subunit">
    <text evidence="10 11">F-type ATPases have 2 components, CF(1) - the catalytic core - and CF(0) - the membrane proton channel. CF(1) has five subunits: alpha(3), beta(3), gamma(1), delta(1), epsilon(1). CF(0) has three main subunits: a, b and c.</text>
</comment>
<dbReference type="GO" id="GO:0005524">
    <property type="term" value="F:ATP binding"/>
    <property type="evidence" value="ECO:0007669"/>
    <property type="project" value="UniProtKB-UniRule"/>
</dbReference>
<dbReference type="InterPro" id="IPR001469">
    <property type="entry name" value="ATP_synth_F1_dsu/esu"/>
</dbReference>
<gene>
    <name evidence="10" type="primary">atpC</name>
    <name evidence="14" type="ORF">SI859A1_00739</name>
</gene>
<evidence type="ECO:0000256" key="9">
    <source>
        <dbReference type="ARBA" id="ARBA00023310"/>
    </source>
</evidence>
<keyword evidence="10" id="KW-1003">Cell membrane</keyword>
<keyword evidence="8 10" id="KW-0139">CF(1)</keyword>
<comment type="subcellular location">
    <subcellularLocation>
        <location evidence="10">Cell membrane</location>
        <topology evidence="10">Peripheral membrane protein</topology>
    </subcellularLocation>
    <subcellularLocation>
        <location evidence="2">Endomembrane system</location>
        <topology evidence="2">Peripheral membrane protein</topology>
    </subcellularLocation>
</comment>
<accession>Q1YKA4</accession>
<keyword evidence="5 10" id="KW-0375">Hydrogen ion transport</keyword>
<keyword evidence="7 10" id="KW-0472">Membrane</keyword>
<evidence type="ECO:0000256" key="1">
    <source>
        <dbReference type="ARBA" id="ARBA00003543"/>
    </source>
</evidence>
<evidence type="ECO:0000256" key="4">
    <source>
        <dbReference type="ARBA" id="ARBA00022448"/>
    </source>
</evidence>
<dbReference type="PANTHER" id="PTHR13822:SF10">
    <property type="entry name" value="ATP SYNTHASE EPSILON CHAIN, CHLOROPLASTIC"/>
    <property type="match status" value="1"/>
</dbReference>
<dbReference type="Gene3D" id="2.60.15.10">
    <property type="entry name" value="F0F1 ATP synthase delta/epsilon subunit, N-terminal"/>
    <property type="match status" value="1"/>
</dbReference>
<dbReference type="AlphaFoldDB" id="Q1YKA4"/>
<dbReference type="PANTHER" id="PTHR13822">
    <property type="entry name" value="ATP SYNTHASE DELTA/EPSILON CHAIN"/>
    <property type="match status" value="1"/>
</dbReference>
<evidence type="ECO:0000259" key="13">
    <source>
        <dbReference type="Pfam" id="PF02823"/>
    </source>
</evidence>
<dbReference type="NCBIfam" id="TIGR01216">
    <property type="entry name" value="ATP_synt_epsi"/>
    <property type="match status" value="1"/>
</dbReference>
<organism evidence="14 15">
    <name type="scientific">Aurantimonas manganoxydans (strain ATCC BAA-1229 / DSM 21871 / SI85-9A1)</name>
    <dbReference type="NCBI Taxonomy" id="287752"/>
    <lineage>
        <taxon>Bacteria</taxon>
        <taxon>Pseudomonadati</taxon>
        <taxon>Pseudomonadota</taxon>
        <taxon>Alphaproteobacteria</taxon>
        <taxon>Hyphomicrobiales</taxon>
        <taxon>Aurantimonadaceae</taxon>
        <taxon>Aurantimonas</taxon>
    </lineage>
</organism>
<dbReference type="HOGENOM" id="CLU_084338_2_1_5"/>
<evidence type="ECO:0000256" key="7">
    <source>
        <dbReference type="ARBA" id="ARBA00023136"/>
    </source>
</evidence>
<dbReference type="HAMAP" id="MF_00530">
    <property type="entry name" value="ATP_synth_epsil_bac"/>
    <property type="match status" value="1"/>
</dbReference>
<comment type="function">
    <text evidence="1 10">Produces ATP from ADP in the presence of a proton gradient across the membrane.</text>
</comment>
<dbReference type="Pfam" id="PF02823">
    <property type="entry name" value="ATP-synt_DE_N"/>
    <property type="match status" value="1"/>
</dbReference>
<dbReference type="NCBIfam" id="NF001851">
    <property type="entry name" value="PRK00571.2-4"/>
    <property type="match status" value="1"/>
</dbReference>
<evidence type="ECO:0000313" key="14">
    <source>
        <dbReference type="EMBL" id="EAS50619.1"/>
    </source>
</evidence>
<keyword evidence="6 10" id="KW-0406">Ion transport</keyword>
<evidence type="ECO:0000256" key="8">
    <source>
        <dbReference type="ARBA" id="ARBA00023196"/>
    </source>
</evidence>
<protein>
    <recommendedName>
        <fullName evidence="10">ATP synthase epsilon chain</fullName>
    </recommendedName>
    <alternativeName>
        <fullName evidence="10">ATP synthase F1 sector epsilon subunit</fullName>
    </alternativeName>
    <alternativeName>
        <fullName evidence="10">F-ATPase epsilon subunit</fullName>
    </alternativeName>
</protein>
<dbReference type="BioCyc" id="AURANTIMONAS:SI859A1_00739-MONOMER"/>
<dbReference type="InterPro" id="IPR020546">
    <property type="entry name" value="ATP_synth_F1_dsu/esu_N"/>
</dbReference>
<name>Q1YKA4_AURMS</name>
<evidence type="ECO:0000256" key="12">
    <source>
        <dbReference type="SAM" id="MobiDB-lite"/>
    </source>
</evidence>
<evidence type="ECO:0000256" key="6">
    <source>
        <dbReference type="ARBA" id="ARBA00023065"/>
    </source>
</evidence>
<evidence type="ECO:0000256" key="3">
    <source>
        <dbReference type="ARBA" id="ARBA00005712"/>
    </source>
</evidence>
<feature type="region of interest" description="Disordered" evidence="12">
    <location>
        <begin position="99"/>
        <end position="120"/>
    </location>
</feature>
<dbReference type="EMBL" id="AAPJ01000002">
    <property type="protein sequence ID" value="EAS50619.1"/>
    <property type="molecule type" value="Genomic_DNA"/>
</dbReference>
<dbReference type="InterPro" id="IPR036771">
    <property type="entry name" value="ATPsynth_dsu/esu_N"/>
</dbReference>
<evidence type="ECO:0000256" key="5">
    <source>
        <dbReference type="ARBA" id="ARBA00022781"/>
    </source>
</evidence>
<comment type="similarity">
    <text evidence="3 10 11">Belongs to the ATPase epsilon chain family.</text>
</comment>
<feature type="domain" description="ATP synthase F1 complex delta/epsilon subunit N-terminal" evidence="13">
    <location>
        <begin position="5"/>
        <end position="84"/>
    </location>
</feature>
<dbReference type="RefSeq" id="WP_009208612.1">
    <property type="nucleotide sequence ID" value="NZ_BBWP01000013.1"/>
</dbReference>
<reference evidence="14 15" key="1">
    <citation type="journal article" date="2008" name="Appl. Environ. Microbiol.">
        <title>Genomic insights into Mn(II) oxidation by the marine alphaproteobacterium Aurantimonas sp. strain SI85-9A1.</title>
        <authorList>
            <person name="Dick G.J."/>
            <person name="Podell S."/>
            <person name="Johnson H.A."/>
            <person name="Rivera-Espinoza Y."/>
            <person name="Bernier-Latmani R."/>
            <person name="McCarthy J.K."/>
            <person name="Torpey J.W."/>
            <person name="Clement B.G."/>
            <person name="Gaasterland T."/>
            <person name="Tebo B.M."/>
        </authorList>
    </citation>
    <scope>NUCLEOTIDE SEQUENCE [LARGE SCALE GENOMIC DNA]</scope>
    <source>
        <strain evidence="14 15">SI85-9A1</strain>
    </source>
</reference>
<keyword evidence="15" id="KW-1185">Reference proteome</keyword>
<evidence type="ECO:0000313" key="15">
    <source>
        <dbReference type="Proteomes" id="UP000000321"/>
    </source>
</evidence>
<dbReference type="GO" id="GO:0005886">
    <property type="term" value="C:plasma membrane"/>
    <property type="evidence" value="ECO:0007669"/>
    <property type="project" value="UniProtKB-SubCell"/>
</dbReference>
<dbReference type="CDD" id="cd12152">
    <property type="entry name" value="F1-ATPase_delta"/>
    <property type="match status" value="1"/>
</dbReference>
<evidence type="ECO:0000256" key="11">
    <source>
        <dbReference type="RuleBase" id="RU003656"/>
    </source>
</evidence>